<keyword evidence="7" id="KW-0560">Oxidoreductase</keyword>
<feature type="transmembrane region" description="Helical" evidence="11">
    <location>
        <begin position="91"/>
        <end position="111"/>
    </location>
</feature>
<dbReference type="InterPro" id="IPR008927">
    <property type="entry name" value="6-PGluconate_DH-like_C_sf"/>
</dbReference>
<organism evidence="13 14">
    <name type="scientific">Trichophyton violaceum</name>
    <dbReference type="NCBI Taxonomy" id="34388"/>
    <lineage>
        <taxon>Eukaryota</taxon>
        <taxon>Fungi</taxon>
        <taxon>Dikarya</taxon>
        <taxon>Ascomycota</taxon>
        <taxon>Pezizomycotina</taxon>
        <taxon>Eurotiomycetes</taxon>
        <taxon>Eurotiomycetidae</taxon>
        <taxon>Onygenales</taxon>
        <taxon>Arthrodermataceae</taxon>
        <taxon>Trichophyton</taxon>
    </lineage>
</organism>
<feature type="transmembrane region" description="Helical" evidence="11">
    <location>
        <begin position="258"/>
        <end position="281"/>
    </location>
</feature>
<reference evidence="13 14" key="1">
    <citation type="submission" date="2016-05" db="EMBL/GenBank/DDBJ databases">
        <title>Genome sequencing of Trichophyton violaceum CMCC(F)T3l isolated from hair.</title>
        <authorList>
            <person name="Zhan P."/>
            <person name="Tao Y."/>
            <person name="Liu W."/>
        </authorList>
    </citation>
    <scope>NUCLEOTIDE SEQUENCE [LARGE SCALE GENOMIC DNA]</scope>
    <source>
        <strain evidence="14">CMCC(F)T3l</strain>
    </source>
</reference>
<feature type="transmembrane region" description="Helical" evidence="11">
    <location>
        <begin position="33"/>
        <end position="52"/>
    </location>
</feature>
<name>A0A178FKD7_TRIVO</name>
<dbReference type="FunFam" id="3.40.50.720:FF:000634">
    <property type="entry name" value="6-phosphogluconate dehydrogenase, decarboxylating"/>
    <property type="match status" value="1"/>
</dbReference>
<protein>
    <recommendedName>
        <fullName evidence="4">phosphogluconate dehydrogenase (NADP(+)-dependent, decarboxylating)</fullName>
        <ecNumber evidence="4">1.1.1.44</ecNumber>
    </recommendedName>
</protein>
<dbReference type="Pfam" id="PF00393">
    <property type="entry name" value="6PGD"/>
    <property type="match status" value="1"/>
</dbReference>
<dbReference type="GO" id="GO:0050661">
    <property type="term" value="F:NADP binding"/>
    <property type="evidence" value="ECO:0007669"/>
    <property type="project" value="InterPro"/>
</dbReference>
<evidence type="ECO:0000256" key="8">
    <source>
        <dbReference type="ARBA" id="ARBA00023064"/>
    </source>
</evidence>
<dbReference type="GO" id="GO:0016020">
    <property type="term" value="C:membrane"/>
    <property type="evidence" value="ECO:0007669"/>
    <property type="project" value="UniProtKB-SubCell"/>
</dbReference>
<keyword evidence="9" id="KW-0570">Pentose shunt</keyword>
<dbReference type="PRINTS" id="PR00076">
    <property type="entry name" value="6PGDHDRGNASE"/>
</dbReference>
<feature type="transmembrane region" description="Helical" evidence="11">
    <location>
        <begin position="131"/>
        <end position="156"/>
    </location>
</feature>
<evidence type="ECO:0000313" key="14">
    <source>
        <dbReference type="Proteomes" id="UP000243519"/>
    </source>
</evidence>
<evidence type="ECO:0000256" key="4">
    <source>
        <dbReference type="ARBA" id="ARBA00013011"/>
    </source>
</evidence>
<dbReference type="InterPro" id="IPR036291">
    <property type="entry name" value="NAD(P)-bd_dom_sf"/>
</dbReference>
<accession>A0A178FKD7</accession>
<dbReference type="GO" id="GO:0006098">
    <property type="term" value="P:pentose-phosphate shunt"/>
    <property type="evidence" value="ECO:0007669"/>
    <property type="project" value="UniProtKB-UniPathway"/>
</dbReference>
<dbReference type="GO" id="GO:0019521">
    <property type="term" value="P:D-gluconate metabolic process"/>
    <property type="evidence" value="ECO:0007669"/>
    <property type="project" value="UniProtKB-KW"/>
</dbReference>
<keyword evidence="8" id="KW-0311">Gluconate utilization</keyword>
<evidence type="ECO:0000313" key="13">
    <source>
        <dbReference type="EMBL" id="OAL72558.1"/>
    </source>
</evidence>
<dbReference type="InterPro" id="IPR006115">
    <property type="entry name" value="6PGDH_NADP-bd"/>
</dbReference>
<dbReference type="SMART" id="SM01350">
    <property type="entry name" value="6PGD"/>
    <property type="match status" value="1"/>
</dbReference>
<dbReference type="InterPro" id="IPR006183">
    <property type="entry name" value="Pgluconate_DH"/>
</dbReference>
<dbReference type="InterPro" id="IPR006114">
    <property type="entry name" value="6PGDH_C"/>
</dbReference>
<feature type="transmembrane region" description="Helical" evidence="11">
    <location>
        <begin position="216"/>
        <end position="237"/>
    </location>
</feature>
<dbReference type="Gene3D" id="3.40.50.720">
    <property type="entry name" value="NAD(P)-binding Rossmann-like Domain"/>
    <property type="match status" value="1"/>
</dbReference>
<evidence type="ECO:0000256" key="5">
    <source>
        <dbReference type="ARBA" id="ARBA00022692"/>
    </source>
</evidence>
<evidence type="ECO:0000256" key="1">
    <source>
        <dbReference type="ARBA" id="ARBA00004141"/>
    </source>
</evidence>
<keyword evidence="10 11" id="KW-0472">Membrane</keyword>
<dbReference type="Proteomes" id="UP000243519">
    <property type="component" value="Unassembled WGS sequence"/>
</dbReference>
<evidence type="ECO:0000256" key="7">
    <source>
        <dbReference type="ARBA" id="ARBA00023002"/>
    </source>
</evidence>
<gene>
    <name evidence="13" type="ORF">A7D00_3560</name>
</gene>
<evidence type="ECO:0000256" key="11">
    <source>
        <dbReference type="SAM" id="Phobius"/>
    </source>
</evidence>
<dbReference type="InterPro" id="IPR013328">
    <property type="entry name" value="6PGD_dom2"/>
</dbReference>
<dbReference type="Gene3D" id="1.10.1040.10">
    <property type="entry name" value="N-(1-d-carboxylethyl)-l-norvaline Dehydrogenase, domain 2"/>
    <property type="match status" value="1"/>
</dbReference>
<dbReference type="InterPro" id="IPR007568">
    <property type="entry name" value="RTA1"/>
</dbReference>
<dbReference type="SUPFAM" id="SSF51735">
    <property type="entry name" value="NAD(P)-binding Rossmann-fold domains"/>
    <property type="match status" value="1"/>
</dbReference>
<evidence type="ECO:0000259" key="12">
    <source>
        <dbReference type="SMART" id="SM01350"/>
    </source>
</evidence>
<feature type="domain" description="6-phosphogluconate dehydrogenase C-terminal" evidence="12">
    <location>
        <begin position="543"/>
        <end position="843"/>
    </location>
</feature>
<evidence type="ECO:0000256" key="6">
    <source>
        <dbReference type="ARBA" id="ARBA00022989"/>
    </source>
</evidence>
<dbReference type="SUPFAM" id="SSF48179">
    <property type="entry name" value="6-phosphogluconate dehydrogenase C-terminal domain-like"/>
    <property type="match status" value="1"/>
</dbReference>
<dbReference type="UniPathway" id="UPA00115">
    <property type="reaction ID" value="UER00410"/>
</dbReference>
<evidence type="ECO:0000256" key="3">
    <source>
        <dbReference type="ARBA" id="ARBA00008419"/>
    </source>
</evidence>
<dbReference type="Pfam" id="PF04479">
    <property type="entry name" value="RTA1"/>
    <property type="match status" value="1"/>
</dbReference>
<dbReference type="PANTHER" id="PTHR11811">
    <property type="entry name" value="6-PHOSPHOGLUCONATE DEHYDROGENASE"/>
    <property type="match status" value="1"/>
</dbReference>
<comment type="similarity">
    <text evidence="3">Belongs to the 6-phosphogluconate dehydrogenase family.</text>
</comment>
<comment type="pathway">
    <text evidence="2">Carbohydrate degradation; pentose phosphate pathway; D-ribulose 5-phosphate from D-glucose 6-phosphate (oxidative stage): step 3/3.</text>
</comment>
<sequence length="847" mass="92597">MVQPSFATCTEVGPACPVVATTYGYYPQLGSNAFLTAFFAFLALVQLGLGVFTRTWSFLIALFMACALEAIGYGGRLLMNKNPWSKDAFQIQIVCLILAPTFLAAGVYLTIKHIVIFVGPEHSRIKPKLYTWVFILCDIGSLILQSVGGGVAAAATKSNYKLLNVGNGIIIAGIAFQVATMSVCGLLALEFFIRAYRSGKGFSSSGLPYGAAARKSFWIFCAADVFAYMVILIRCIYRLPEMAGGWGNPLMRNEKDFLLLDGMMIALGAATFTIFHPGFWFPPMRKGGAGSKDLQGIPPSEGTSVNDAAEKPEFLFVTLLKSGGQRVSGAEMTPSVFDDKRITVTMAPSKQIFKCIGIVGAGNMGATMAFGFAERGIKVSLWDAKAENVRNVMDKVEGEKGVEENIRPFYDIHDFVKSVDVAIDQDGRGRRPFIFSITHGWPADCVLASMMDDLEDGDIILDGGNENYRNTERRQEEMEKQGVSWIGMGVSGGNHSTRPGPSLALGGDSDAIRAVMPLMKEFAAQDARTGESCVANVGTRGAGHYVKMVHNAIENGMLSTICEAWALLHYGLGKSYDEIGDIFENWNSEGPLRNTFLVQIGASICREKKKPQKDSDKNQAADKPYILDDMPDSVRHADDDDTAGTLYWSVMEAADRHVSAPSIAAGQFLRVSSVNRRQRLKVAQKLGIAPPKRLTHIHDVPTFVEKLRDAAYISILASFCQGLELIARGSKDEKWNTDLGDCLKIWRAGSIIQAEYISDLLMPALTSGAHIMNMKLVDEVAAAMNKNFDSLKQVVLKGTESDAYIPSLSASLEYLKYEGAKMLPTQFMEAELSFFNAHRYDWPGIRG</sequence>
<proteinExistence type="inferred from homology"/>
<dbReference type="EC" id="1.1.1.44" evidence="4"/>
<feature type="transmembrane region" description="Helical" evidence="11">
    <location>
        <begin position="168"/>
        <end position="196"/>
    </location>
</feature>
<comment type="subcellular location">
    <subcellularLocation>
        <location evidence="1">Membrane</location>
        <topology evidence="1">Multi-pass membrane protein</topology>
    </subcellularLocation>
</comment>
<keyword evidence="5 11" id="KW-0812">Transmembrane</keyword>
<keyword evidence="14" id="KW-1185">Reference proteome</keyword>
<dbReference type="EMBL" id="LHPN01000004">
    <property type="protein sequence ID" value="OAL72558.1"/>
    <property type="molecule type" value="Genomic_DNA"/>
</dbReference>
<evidence type="ECO:0000256" key="10">
    <source>
        <dbReference type="ARBA" id="ARBA00023136"/>
    </source>
</evidence>
<keyword evidence="6 11" id="KW-1133">Transmembrane helix</keyword>
<dbReference type="Pfam" id="PF03446">
    <property type="entry name" value="NAD_binding_2"/>
    <property type="match status" value="1"/>
</dbReference>
<feature type="transmembrane region" description="Helical" evidence="11">
    <location>
        <begin position="58"/>
        <end position="79"/>
    </location>
</feature>
<evidence type="ECO:0000256" key="2">
    <source>
        <dbReference type="ARBA" id="ARBA00004874"/>
    </source>
</evidence>
<evidence type="ECO:0000256" key="9">
    <source>
        <dbReference type="ARBA" id="ARBA00023126"/>
    </source>
</evidence>
<dbReference type="GO" id="GO:0004616">
    <property type="term" value="F:phosphogluconate dehydrogenase (decarboxylating) activity"/>
    <property type="evidence" value="ECO:0007669"/>
    <property type="project" value="UniProtKB-EC"/>
</dbReference>
<comment type="caution">
    <text evidence="13">The sequence shown here is derived from an EMBL/GenBank/DDBJ whole genome shotgun (WGS) entry which is preliminary data.</text>
</comment>
<dbReference type="OrthoDB" id="434986at2759"/>
<dbReference type="AlphaFoldDB" id="A0A178FKD7"/>